<evidence type="ECO:0000313" key="1">
    <source>
        <dbReference type="EMBL" id="PPE73113.1"/>
    </source>
</evidence>
<evidence type="ECO:0008006" key="3">
    <source>
        <dbReference type="Google" id="ProtNLM"/>
    </source>
</evidence>
<proteinExistence type="predicted"/>
<name>A0A2S5TDQ3_9GAMM</name>
<protein>
    <recommendedName>
        <fullName evidence="3">Acetoacetate decarboxylase</fullName>
    </recommendedName>
</protein>
<dbReference type="EMBL" id="PSNW01000008">
    <property type="protein sequence ID" value="PPE73113.1"/>
    <property type="molecule type" value="Genomic_DNA"/>
</dbReference>
<dbReference type="Proteomes" id="UP000238220">
    <property type="component" value="Unassembled WGS sequence"/>
</dbReference>
<gene>
    <name evidence="1" type="ORF">C3942_14925</name>
</gene>
<dbReference type="AlphaFoldDB" id="A0A2S5TDQ3"/>
<dbReference type="SUPFAM" id="SSF160104">
    <property type="entry name" value="Acetoacetate decarboxylase-like"/>
    <property type="match status" value="1"/>
</dbReference>
<organism evidence="1 2">
    <name type="scientific">Solimonas fluminis</name>
    <dbReference type="NCBI Taxonomy" id="2086571"/>
    <lineage>
        <taxon>Bacteria</taxon>
        <taxon>Pseudomonadati</taxon>
        <taxon>Pseudomonadota</taxon>
        <taxon>Gammaproteobacteria</taxon>
        <taxon>Nevskiales</taxon>
        <taxon>Nevskiaceae</taxon>
        <taxon>Solimonas</taxon>
    </lineage>
</organism>
<evidence type="ECO:0000313" key="2">
    <source>
        <dbReference type="Proteomes" id="UP000238220"/>
    </source>
</evidence>
<keyword evidence="2" id="KW-1185">Reference proteome</keyword>
<dbReference type="InterPro" id="IPR023375">
    <property type="entry name" value="ADC_dom_sf"/>
</dbReference>
<sequence length="311" mass="34201">MLRLPALPPVVPVELPGQLRTRTRDGVAPAPQTLLADEAEGRDNLIAPRLFEELAAQPLVEIDWSGWYGPPNRFPMVHTDVSMVSAAFAVPLDSLRPLLPQTARLAPARLTPWHGVLLVSAYHFHRGGLGRYQELNIATPMLLDTPRRLPAWSLLREALRGGQDPALGLFTLASAVDRARPRDVGVQLYGLPRLLAHAEFALGSQTGLASMEIDGQRMMALEVSAPRSYLQWQMDLSHNSFSILQGQVLRSRCTVVAEGYRGARGSAKVEFGEHPQYRPFRSLPLLARPMETRICARLNAILGTPEPLGPA</sequence>
<dbReference type="OrthoDB" id="834556at2"/>
<accession>A0A2S5TDQ3</accession>
<comment type="caution">
    <text evidence="1">The sequence shown here is derived from an EMBL/GenBank/DDBJ whole genome shotgun (WGS) entry which is preliminary data.</text>
</comment>
<reference evidence="1 2" key="1">
    <citation type="submission" date="2018-02" db="EMBL/GenBank/DDBJ databases">
        <title>Genome sequencing of Solimonas sp. HR-BB.</title>
        <authorList>
            <person name="Lee Y."/>
            <person name="Jeon C.O."/>
        </authorList>
    </citation>
    <scope>NUCLEOTIDE SEQUENCE [LARGE SCALE GENOMIC DNA]</scope>
    <source>
        <strain evidence="1 2">HR-BB</strain>
    </source>
</reference>
<dbReference type="RefSeq" id="WP_104231152.1">
    <property type="nucleotide sequence ID" value="NZ_PSNW01000008.1"/>
</dbReference>
<dbReference type="Gene3D" id="2.40.400.10">
    <property type="entry name" value="Acetoacetate decarboxylase-like"/>
    <property type="match status" value="1"/>
</dbReference>